<dbReference type="Pfam" id="PF02653">
    <property type="entry name" value="BPD_transp_2"/>
    <property type="match status" value="1"/>
</dbReference>
<dbReference type="GO" id="GO:0005886">
    <property type="term" value="C:plasma membrane"/>
    <property type="evidence" value="ECO:0007669"/>
    <property type="project" value="UniProtKB-SubCell"/>
</dbReference>
<evidence type="ECO:0000313" key="7">
    <source>
        <dbReference type="EMBL" id="OZI50924.1"/>
    </source>
</evidence>
<feature type="transmembrane region" description="Helical" evidence="6">
    <location>
        <begin position="252"/>
        <end position="272"/>
    </location>
</feature>
<dbReference type="InterPro" id="IPR001851">
    <property type="entry name" value="ABC_transp_permease"/>
</dbReference>
<keyword evidence="3 6" id="KW-0812">Transmembrane</keyword>
<keyword evidence="5 6" id="KW-0472">Membrane</keyword>
<proteinExistence type="predicted"/>
<keyword evidence="4 6" id="KW-1133">Transmembrane helix</keyword>
<evidence type="ECO:0000256" key="4">
    <source>
        <dbReference type="ARBA" id="ARBA00022989"/>
    </source>
</evidence>
<keyword evidence="2" id="KW-1003">Cell membrane</keyword>
<evidence type="ECO:0000313" key="8">
    <source>
        <dbReference type="Proteomes" id="UP000216885"/>
    </source>
</evidence>
<comment type="subcellular location">
    <subcellularLocation>
        <location evidence="1">Cell membrane</location>
        <topology evidence="1">Multi-pass membrane protein</topology>
    </subcellularLocation>
</comment>
<evidence type="ECO:0000256" key="3">
    <source>
        <dbReference type="ARBA" id="ARBA00022692"/>
    </source>
</evidence>
<dbReference type="EMBL" id="NEVQ01000022">
    <property type="protein sequence ID" value="OZI50924.1"/>
    <property type="molecule type" value="Genomic_DNA"/>
</dbReference>
<keyword evidence="8" id="KW-1185">Reference proteome</keyword>
<organism evidence="7 8">
    <name type="scientific">Bordetella genomosp. 4</name>
    <dbReference type="NCBI Taxonomy" id="463044"/>
    <lineage>
        <taxon>Bacteria</taxon>
        <taxon>Pseudomonadati</taxon>
        <taxon>Pseudomonadota</taxon>
        <taxon>Betaproteobacteria</taxon>
        <taxon>Burkholderiales</taxon>
        <taxon>Alcaligenaceae</taxon>
        <taxon>Bordetella</taxon>
    </lineage>
</organism>
<feature type="transmembrane region" description="Helical" evidence="6">
    <location>
        <begin position="7"/>
        <end position="33"/>
    </location>
</feature>
<evidence type="ECO:0000256" key="5">
    <source>
        <dbReference type="ARBA" id="ARBA00023136"/>
    </source>
</evidence>
<gene>
    <name evidence="7" type="ORF">CAL20_24225</name>
</gene>
<dbReference type="CDD" id="cd06581">
    <property type="entry name" value="TM_PBP1_LivM_like"/>
    <property type="match status" value="1"/>
</dbReference>
<evidence type="ECO:0000256" key="6">
    <source>
        <dbReference type="SAM" id="Phobius"/>
    </source>
</evidence>
<feature type="transmembrane region" description="Helical" evidence="6">
    <location>
        <begin position="178"/>
        <end position="198"/>
    </location>
</feature>
<comment type="caution">
    <text evidence="7">The sequence shown here is derived from an EMBL/GenBank/DDBJ whole genome shotgun (WGS) entry which is preliminary data.</text>
</comment>
<dbReference type="AlphaFoldDB" id="A0A261TMP4"/>
<dbReference type="PANTHER" id="PTHR30482:SF10">
    <property type="entry name" value="HIGH-AFFINITY BRANCHED-CHAIN AMINO ACID TRANSPORT PROTEIN BRAE"/>
    <property type="match status" value="1"/>
</dbReference>
<evidence type="ECO:0000256" key="1">
    <source>
        <dbReference type="ARBA" id="ARBA00004651"/>
    </source>
</evidence>
<dbReference type="InterPro" id="IPR043428">
    <property type="entry name" value="LivM-like"/>
</dbReference>
<evidence type="ECO:0000256" key="2">
    <source>
        <dbReference type="ARBA" id="ARBA00022475"/>
    </source>
</evidence>
<name>A0A261TMP4_9BORD</name>
<reference evidence="7 8" key="1">
    <citation type="submission" date="2017-05" db="EMBL/GenBank/DDBJ databases">
        <title>Complete and WGS of Bordetella genogroups.</title>
        <authorList>
            <person name="Spilker T."/>
            <person name="LiPuma J."/>
        </authorList>
    </citation>
    <scope>NUCLEOTIDE SEQUENCE [LARGE SCALE GENOMIC DNA]</scope>
    <source>
        <strain evidence="7 8">AU9919</strain>
    </source>
</reference>
<feature type="transmembrane region" description="Helical" evidence="6">
    <location>
        <begin position="210"/>
        <end position="240"/>
    </location>
</feature>
<accession>A0A261TMP4</accession>
<sequence>MEYVASLLVLIGLYIILASSFNLIIGFGGLISIAHPIFFALGAYTVGVLSTQFGLHPVLSIAAGFVVAMLASFMLSLPSLRISGDYLLITSIGFQLGLLEIIKNLDFVGGASGLGGIPNVVQENRSLVFAAIALGISLVVVLALRALVRGPYGRAIQAMRDDELAFLALGRNAMNIKIAIFAVGSGIAGVAGGLYAYYYQYLTPDQFQILQSAMILTMVVVGGMGSVYGPVVGAVLLLLLPEAITFLNLPSAIMGPLQGVIFTSLVILFLFLRPQGLVPASKRLSAGGSHE</sequence>
<dbReference type="PANTHER" id="PTHR30482">
    <property type="entry name" value="HIGH-AFFINITY BRANCHED-CHAIN AMINO ACID TRANSPORT SYSTEM PERMEASE"/>
    <property type="match status" value="1"/>
</dbReference>
<protein>
    <submittedName>
        <fullName evidence="7">Branched-chain amino acid ABC transporter permease</fullName>
    </submittedName>
</protein>
<feature type="transmembrane region" description="Helical" evidence="6">
    <location>
        <begin position="125"/>
        <end position="148"/>
    </location>
</feature>
<feature type="transmembrane region" description="Helical" evidence="6">
    <location>
        <begin position="53"/>
        <end position="74"/>
    </location>
</feature>
<dbReference type="Proteomes" id="UP000216885">
    <property type="component" value="Unassembled WGS sequence"/>
</dbReference>
<dbReference type="RefSeq" id="WP_094839255.1">
    <property type="nucleotide sequence ID" value="NZ_NEVQ01000022.1"/>
</dbReference>
<dbReference type="GO" id="GO:0015658">
    <property type="term" value="F:branched-chain amino acid transmembrane transporter activity"/>
    <property type="evidence" value="ECO:0007669"/>
    <property type="project" value="InterPro"/>
</dbReference>